<keyword evidence="1" id="KW-0732">Signal</keyword>
<evidence type="ECO:0000313" key="3">
    <source>
        <dbReference type="Proteomes" id="UP000030786"/>
    </source>
</evidence>
<feature type="chain" id="PRO_5043840602" description="DUF4302 domain-containing protein" evidence="1">
    <location>
        <begin position="25"/>
        <end position="447"/>
    </location>
</feature>
<accession>A0AAU8RA31</accession>
<dbReference type="RefSeq" id="WP_029445243.1">
    <property type="nucleotide sequence ID" value="NZ_CP009976.1"/>
</dbReference>
<dbReference type="Pfam" id="PF14135">
    <property type="entry name" value="DUF4302"/>
    <property type="match status" value="1"/>
</dbReference>
<dbReference type="InterPro" id="IPR025396">
    <property type="entry name" value="DUF4302"/>
</dbReference>
<reference evidence="2 3" key="1">
    <citation type="journal article" date="2014" name="Environ. Microbiol.">
        <title>Contrasting genomic patterns and infection strategies of two co-existing Bacteroidetes podovirus genera.</title>
        <authorList>
            <person name="Holmfeldt K."/>
            <person name="Howard-Varona C."/>
            <person name="Solonenko N."/>
            <person name="Sullivan M.B."/>
        </authorList>
    </citation>
    <scope>NUCLEOTIDE SEQUENCE [LARGE SCALE GENOMIC DNA]</scope>
    <source>
        <strain evidence="2 3">18</strain>
    </source>
</reference>
<dbReference type="KEGG" id="cbat:M666_01750"/>
<evidence type="ECO:0000256" key="1">
    <source>
        <dbReference type="SAM" id="SignalP"/>
    </source>
</evidence>
<protein>
    <recommendedName>
        <fullName evidence="4">DUF4302 domain-containing protein</fullName>
    </recommendedName>
</protein>
<dbReference type="AlphaFoldDB" id="A0AAU8RA31"/>
<organism evidence="2 3">
    <name type="scientific">Cellulophaga baltica 18</name>
    <dbReference type="NCBI Taxonomy" id="1348584"/>
    <lineage>
        <taxon>Bacteria</taxon>
        <taxon>Pseudomonadati</taxon>
        <taxon>Bacteroidota</taxon>
        <taxon>Flavobacteriia</taxon>
        <taxon>Flavobacteriales</taxon>
        <taxon>Flavobacteriaceae</taxon>
        <taxon>Cellulophaga</taxon>
    </lineage>
</organism>
<dbReference type="GeneID" id="78059457"/>
<sequence>MKNNKYIINTVVVVLLSMFLINCADDDNAEVFDESPAERTNAQKQELRTALQSSDTGWKAVYFTSPGELGGFTFFFNFLDDETVEMTSDFDDDFTVTKSKYDVVLGSTIKLSFTTKNDIHKLSDSANPPDSGLIGRGYLGDFEFLYYGIDEATGDLIFRTNRTQEEVRFTKATTNEVQNIIDSKAIALELTDSEKSVYQNVIVTIDGVTEVFDFSLNVNRRFIDISNDSDSYSFGIAYNEAGFTVSPALEIKGQEISEFTYNVEADKFIADLGSGNTAEIAFLNAPSNPTDDNLVVVQPDNAYGYIDDFLFDATSSSSNFRALRDSVNEGLSPLELSISRIQLFFTIEGDETFNVIQYRLLSAVDGSTVILNHFVTFENVDGKLILIDDGWSDASLAPFVEAIDNVLTNSEGLYIKQENFTVRFPNTVFTFTSAADPSFRMTTYAFQ</sequence>
<evidence type="ECO:0008006" key="4">
    <source>
        <dbReference type="Google" id="ProtNLM"/>
    </source>
</evidence>
<proteinExistence type="predicted"/>
<name>A0AAU8RA31_9FLAO</name>
<evidence type="ECO:0000313" key="2">
    <source>
        <dbReference type="EMBL" id="AIZ40417.1"/>
    </source>
</evidence>
<dbReference type="Proteomes" id="UP000030786">
    <property type="component" value="Chromosome"/>
</dbReference>
<feature type="signal peptide" evidence="1">
    <location>
        <begin position="1"/>
        <end position="24"/>
    </location>
</feature>
<dbReference type="EMBL" id="CP009976">
    <property type="protein sequence ID" value="AIZ40417.1"/>
    <property type="molecule type" value="Genomic_DNA"/>
</dbReference>
<gene>
    <name evidence="2" type="ORF">M666_01750</name>
</gene>